<dbReference type="Pfam" id="PF13855">
    <property type="entry name" value="LRR_8"/>
    <property type="match status" value="3"/>
</dbReference>
<dbReference type="InterPro" id="IPR003599">
    <property type="entry name" value="Ig_sub"/>
</dbReference>
<dbReference type="PANTHER" id="PTHR24366:SF96">
    <property type="entry name" value="LEUCINE RICH REPEAT CONTAINING 53"/>
    <property type="match status" value="1"/>
</dbReference>
<keyword evidence="3" id="KW-0677">Repeat</keyword>
<dbReference type="SUPFAM" id="SSF48726">
    <property type="entry name" value="Immunoglobulin"/>
    <property type="match status" value="1"/>
</dbReference>
<feature type="domain" description="Ig-like" evidence="8">
    <location>
        <begin position="416"/>
        <end position="504"/>
    </location>
</feature>
<organism evidence="9 10">
    <name type="scientific">Priapulus caudatus</name>
    <name type="common">Priapulid worm</name>
    <dbReference type="NCBI Taxonomy" id="37621"/>
    <lineage>
        <taxon>Eukaryota</taxon>
        <taxon>Metazoa</taxon>
        <taxon>Ecdysozoa</taxon>
        <taxon>Scalidophora</taxon>
        <taxon>Priapulida</taxon>
        <taxon>Priapulimorpha</taxon>
        <taxon>Priapulimorphida</taxon>
        <taxon>Priapulidae</taxon>
        <taxon>Priapulus</taxon>
    </lineage>
</organism>
<evidence type="ECO:0000256" key="2">
    <source>
        <dbReference type="ARBA" id="ARBA00022729"/>
    </source>
</evidence>
<feature type="region of interest" description="Disordered" evidence="5">
    <location>
        <begin position="676"/>
        <end position="698"/>
    </location>
</feature>
<dbReference type="PANTHER" id="PTHR24366">
    <property type="entry name" value="IG(IMMUNOGLOBULIN) AND LRR(LEUCINE RICH REPEAT) DOMAINS"/>
    <property type="match status" value="1"/>
</dbReference>
<dbReference type="InterPro" id="IPR036116">
    <property type="entry name" value="FN3_sf"/>
</dbReference>
<evidence type="ECO:0000256" key="7">
    <source>
        <dbReference type="SAM" id="SignalP"/>
    </source>
</evidence>
<feature type="chain" id="PRO_5046569838" evidence="7">
    <location>
        <begin position="18"/>
        <end position="698"/>
    </location>
</feature>
<keyword evidence="9" id="KW-1185">Reference proteome</keyword>
<dbReference type="SUPFAM" id="SSF52058">
    <property type="entry name" value="L domain-like"/>
    <property type="match status" value="1"/>
</dbReference>
<keyword evidence="6" id="KW-0812">Transmembrane</keyword>
<feature type="signal peptide" evidence="7">
    <location>
        <begin position="1"/>
        <end position="17"/>
    </location>
</feature>
<keyword evidence="1" id="KW-0433">Leucine-rich repeat</keyword>
<dbReference type="Gene3D" id="3.80.10.10">
    <property type="entry name" value="Ribonuclease Inhibitor"/>
    <property type="match status" value="3"/>
</dbReference>
<dbReference type="PROSITE" id="PS50835">
    <property type="entry name" value="IG_LIKE"/>
    <property type="match status" value="1"/>
</dbReference>
<dbReference type="InterPro" id="IPR001611">
    <property type="entry name" value="Leu-rich_rpt"/>
</dbReference>
<dbReference type="Pfam" id="PF00560">
    <property type="entry name" value="LRR_1"/>
    <property type="match status" value="1"/>
</dbReference>
<dbReference type="InterPro" id="IPR036179">
    <property type="entry name" value="Ig-like_dom_sf"/>
</dbReference>
<dbReference type="SMART" id="SM00369">
    <property type="entry name" value="LRR_TYP"/>
    <property type="match status" value="9"/>
</dbReference>
<evidence type="ECO:0000259" key="8">
    <source>
        <dbReference type="PROSITE" id="PS50835"/>
    </source>
</evidence>
<dbReference type="RefSeq" id="XP_014670211.1">
    <property type="nucleotide sequence ID" value="XM_014814725.1"/>
</dbReference>
<dbReference type="PROSITE" id="PS51450">
    <property type="entry name" value="LRR"/>
    <property type="match status" value="3"/>
</dbReference>
<proteinExistence type="predicted"/>
<dbReference type="InterPro" id="IPR007110">
    <property type="entry name" value="Ig-like_dom"/>
</dbReference>
<dbReference type="Pfam" id="PF07679">
    <property type="entry name" value="I-set"/>
    <property type="match status" value="1"/>
</dbReference>
<dbReference type="InterPro" id="IPR003591">
    <property type="entry name" value="Leu-rich_rpt_typical-subtyp"/>
</dbReference>
<feature type="compositionally biased region" description="Acidic residues" evidence="5">
    <location>
        <begin position="679"/>
        <end position="698"/>
    </location>
</feature>
<dbReference type="Proteomes" id="UP000695022">
    <property type="component" value="Unplaced"/>
</dbReference>
<keyword evidence="6" id="KW-1133">Transmembrane helix</keyword>
<gene>
    <name evidence="10" type="primary">LOC106811182</name>
</gene>
<dbReference type="InterPro" id="IPR032675">
    <property type="entry name" value="LRR_dom_sf"/>
</dbReference>
<dbReference type="SMART" id="SM00409">
    <property type="entry name" value="IG"/>
    <property type="match status" value="1"/>
</dbReference>
<keyword evidence="2 7" id="KW-0732">Signal</keyword>
<dbReference type="InterPro" id="IPR003961">
    <property type="entry name" value="FN3_dom"/>
</dbReference>
<keyword evidence="4" id="KW-1015">Disulfide bond</keyword>
<protein>
    <submittedName>
        <fullName evidence="10">Leucine-rich repeat and fibronectin type-III domain-containing protein 5-like</fullName>
    </submittedName>
</protein>
<dbReference type="InterPro" id="IPR013783">
    <property type="entry name" value="Ig-like_fold"/>
</dbReference>
<dbReference type="SMART" id="SM00408">
    <property type="entry name" value="IGc2"/>
    <property type="match status" value="1"/>
</dbReference>
<reference evidence="10" key="1">
    <citation type="submission" date="2025-08" db="UniProtKB">
        <authorList>
            <consortium name="RefSeq"/>
        </authorList>
    </citation>
    <scope>IDENTIFICATION</scope>
</reference>
<name>A0ABM1EDE0_PRICU</name>
<evidence type="ECO:0000256" key="6">
    <source>
        <dbReference type="SAM" id="Phobius"/>
    </source>
</evidence>
<dbReference type="CDD" id="cd00063">
    <property type="entry name" value="FN3"/>
    <property type="match status" value="1"/>
</dbReference>
<dbReference type="InterPro" id="IPR013098">
    <property type="entry name" value="Ig_I-set"/>
</dbReference>
<evidence type="ECO:0000256" key="1">
    <source>
        <dbReference type="ARBA" id="ARBA00022614"/>
    </source>
</evidence>
<evidence type="ECO:0000256" key="5">
    <source>
        <dbReference type="SAM" id="MobiDB-lite"/>
    </source>
</evidence>
<dbReference type="Gene3D" id="2.60.40.10">
    <property type="entry name" value="Immunoglobulins"/>
    <property type="match status" value="2"/>
</dbReference>
<sequence length="698" mass="78318">MSPTIAAFLVLLMSGYAAETDNNTTSGLMTTTDVNLICPLQCRCDFATRAVDCSSSNLTSVDWLLQLLPTNCAHLNVSHNGVQTLNVDYSATLLVVDASYNAIQTLFPLRLPSLRVLDLSHNRLDVINAGLFAGLVNLEELRLHGNGIYTFHHQSLDIPNLRSLNLARNRLTSVDEVAFHKLQRLAELRLSGNFVSRLPNNVFKLQPSLETLSVDNNKLSRIEKDAFRGLRRLAHLDVSHNNLRFLHPGTFEDNHALSSLDLSGNPLREIAAGTFHGLNLRTLRLCELPLLATVENNTFSDLRVLEELRLTNNENLMFVSPAAFSNVPQLQRLFLHGNQLRAVNREIVARLPSLRLLTLYDNALRCDCNIYWLRREIEYRELNVTIGNISGTACTQPSVIPVERLNLGGVPRKCAPTIVPLFNASRRGTLGETFRANCKAVGVPTPEMHWTFPHPPDTAATAGGSERVLHEDGYLIVKYLQLYDKGDYRCVATNRVGSDAVTLSLAVYNMGMYIFPISAKPDDLTVSWNGTEIIFYQYQLLYREAAQPEAPFQQINVNYPMRMYTISDLTPATLYDVCISILRQGASVIVNCNQMRTRDESYRSVGIERTYVILVSILCTFGVLFLIGSVTCVGKVWSHWKRRRRKEHDNMSQMFLGSIDSMSDTLPITYENRCTETVSSDDDDDEPCSDAEMSEFSV</sequence>
<dbReference type="InterPro" id="IPR003598">
    <property type="entry name" value="Ig_sub2"/>
</dbReference>
<dbReference type="GeneID" id="106811182"/>
<evidence type="ECO:0000256" key="4">
    <source>
        <dbReference type="ARBA" id="ARBA00023157"/>
    </source>
</evidence>
<evidence type="ECO:0000313" key="9">
    <source>
        <dbReference type="Proteomes" id="UP000695022"/>
    </source>
</evidence>
<accession>A0ABM1EDE0</accession>
<evidence type="ECO:0000313" key="10">
    <source>
        <dbReference type="RefSeq" id="XP_014670211.1"/>
    </source>
</evidence>
<keyword evidence="6" id="KW-0472">Membrane</keyword>
<dbReference type="SUPFAM" id="SSF49265">
    <property type="entry name" value="Fibronectin type III"/>
    <property type="match status" value="1"/>
</dbReference>
<evidence type="ECO:0000256" key="3">
    <source>
        <dbReference type="ARBA" id="ARBA00022737"/>
    </source>
</evidence>
<feature type="transmembrane region" description="Helical" evidence="6">
    <location>
        <begin position="611"/>
        <end position="637"/>
    </location>
</feature>